<keyword evidence="3" id="KW-1185">Reference proteome</keyword>
<organism evidence="2 3">
    <name type="scientific">Corallococcus aberystwythensis</name>
    <dbReference type="NCBI Taxonomy" id="2316722"/>
    <lineage>
        <taxon>Bacteria</taxon>
        <taxon>Pseudomonadati</taxon>
        <taxon>Myxococcota</taxon>
        <taxon>Myxococcia</taxon>
        <taxon>Myxococcales</taxon>
        <taxon>Cystobacterineae</taxon>
        <taxon>Myxococcaceae</taxon>
        <taxon>Corallococcus</taxon>
    </lineage>
</organism>
<dbReference type="AlphaFoldDB" id="A0A3A8R303"/>
<evidence type="ECO:0000313" key="2">
    <source>
        <dbReference type="EMBL" id="RKH73165.1"/>
    </source>
</evidence>
<name>A0A3A8R303_9BACT</name>
<reference evidence="3" key="1">
    <citation type="submission" date="2018-09" db="EMBL/GenBank/DDBJ databases">
        <authorList>
            <person name="Livingstone P.G."/>
            <person name="Whitworth D.E."/>
        </authorList>
    </citation>
    <scope>NUCLEOTIDE SEQUENCE [LARGE SCALE GENOMIC DNA]</scope>
    <source>
        <strain evidence="3">AB050A</strain>
    </source>
</reference>
<evidence type="ECO:0000256" key="1">
    <source>
        <dbReference type="SAM" id="MobiDB-lite"/>
    </source>
</evidence>
<sequence length="206" mass="22112">MRTAIYVIHASPGRTRLRLPWLRHDAKQATSLAEGLMRVEGVREVQVRPYTGSVLCISDPQELGVEGVLEEVRRRTGVDEVLRPGEEPPEEEQVLLRALSEGSGVARAASQFFKGVNLDLLRATEGRMDLGVLAAMGFAVAGAAEVAVTGRVSRPPWFNLAWWAFRTFATLEGVAIQNTPAPVRNNGGNGASPPGPDAARAPGHDA</sequence>
<dbReference type="RefSeq" id="WP_120554084.1">
    <property type="nucleotide sequence ID" value="NZ_RAWK01000017.1"/>
</dbReference>
<accession>A0A3A8R303</accession>
<evidence type="ECO:0000313" key="3">
    <source>
        <dbReference type="Proteomes" id="UP000267003"/>
    </source>
</evidence>
<comment type="caution">
    <text evidence="2">The sequence shown here is derived from an EMBL/GenBank/DDBJ whole genome shotgun (WGS) entry which is preliminary data.</text>
</comment>
<proteinExistence type="predicted"/>
<dbReference type="EMBL" id="RAWK01000017">
    <property type="protein sequence ID" value="RKH73165.1"/>
    <property type="molecule type" value="Genomic_DNA"/>
</dbReference>
<protein>
    <submittedName>
        <fullName evidence="2">Uncharacterized protein</fullName>
    </submittedName>
</protein>
<dbReference type="Proteomes" id="UP000267003">
    <property type="component" value="Unassembled WGS sequence"/>
</dbReference>
<gene>
    <name evidence="2" type="ORF">D7W81_04600</name>
</gene>
<dbReference type="OrthoDB" id="5519268at2"/>
<dbReference type="Pfam" id="PF19991">
    <property type="entry name" value="HMA_2"/>
    <property type="match status" value="1"/>
</dbReference>
<feature type="region of interest" description="Disordered" evidence="1">
    <location>
        <begin position="180"/>
        <end position="206"/>
    </location>
</feature>